<dbReference type="Gene3D" id="1.10.1900.10">
    <property type="entry name" value="c-terminal domain of poly(a) binding protein"/>
    <property type="match status" value="1"/>
</dbReference>
<evidence type="ECO:0000256" key="1">
    <source>
        <dbReference type="SAM" id="Phobius"/>
    </source>
</evidence>
<evidence type="ECO:0000313" key="2">
    <source>
        <dbReference type="EMBL" id="SHK85023.1"/>
    </source>
</evidence>
<feature type="transmembrane region" description="Helical" evidence="1">
    <location>
        <begin position="166"/>
        <end position="187"/>
    </location>
</feature>
<keyword evidence="1" id="KW-0472">Membrane</keyword>
<reference evidence="2 3" key="1">
    <citation type="submission" date="2016-11" db="EMBL/GenBank/DDBJ databases">
        <authorList>
            <person name="Jaros S."/>
            <person name="Januszkiewicz K."/>
            <person name="Wedrychowicz H."/>
        </authorList>
    </citation>
    <scope>NUCLEOTIDE SEQUENCE [LARGE SCALE GENOMIC DNA]</scope>
    <source>
        <strain evidence="2 3">DSM 15929</strain>
    </source>
</reference>
<evidence type="ECO:0008006" key="4">
    <source>
        <dbReference type="Google" id="ProtNLM"/>
    </source>
</evidence>
<dbReference type="EMBL" id="FRAC01000018">
    <property type="protein sequence ID" value="SHK85023.1"/>
    <property type="molecule type" value="Genomic_DNA"/>
</dbReference>
<gene>
    <name evidence="2" type="ORF">SAMN02745136_03511</name>
</gene>
<keyword evidence="1" id="KW-1133">Transmembrane helix</keyword>
<dbReference type="STRING" id="1121322.SAMN02745136_03511"/>
<dbReference type="OrthoDB" id="1655249at2"/>
<proteinExistence type="predicted"/>
<feature type="transmembrane region" description="Helical" evidence="1">
    <location>
        <begin position="96"/>
        <end position="117"/>
    </location>
</feature>
<organism evidence="2 3">
    <name type="scientific">Anaerocolumna jejuensis DSM 15929</name>
    <dbReference type="NCBI Taxonomy" id="1121322"/>
    <lineage>
        <taxon>Bacteria</taxon>
        <taxon>Bacillati</taxon>
        <taxon>Bacillota</taxon>
        <taxon>Clostridia</taxon>
        <taxon>Lachnospirales</taxon>
        <taxon>Lachnospiraceae</taxon>
        <taxon>Anaerocolumna</taxon>
    </lineage>
</organism>
<dbReference type="Proteomes" id="UP000184386">
    <property type="component" value="Unassembled WGS sequence"/>
</dbReference>
<evidence type="ECO:0000313" key="3">
    <source>
        <dbReference type="Proteomes" id="UP000184386"/>
    </source>
</evidence>
<sequence length="227" mass="25980">MTNIKSIRDENSQLSQNLNKENQEIYTDLVCYLRVSNLSDMEQEEIISDLLRMFFDWEKQGKAVNEMIGEDYKQFADDIIAAVNPQKSILKKSKEYFIIIFNALCYLLTIDFAFLYLPKIVKGDLSFVYNYSLSMAVRGILLFVAATCIVTYIGKNSFSLSYISKPARFLIGCGAAGFIVISVFITRIFNDEILVSINISYIIAIVAVFWLYKGIQRIAIQKNSRTK</sequence>
<keyword evidence="1" id="KW-0812">Transmembrane</keyword>
<dbReference type="PANTHER" id="PTHR41307">
    <property type="entry name" value="MEMBRANE PROTEIN-RELATED"/>
    <property type="match status" value="1"/>
</dbReference>
<name>A0A1M6VU37_9FIRM</name>
<protein>
    <recommendedName>
        <fullName evidence="4">DNA-binding ferritin-like protein (Dps family)</fullName>
    </recommendedName>
</protein>
<accession>A0A1M6VU37</accession>
<feature type="transmembrane region" description="Helical" evidence="1">
    <location>
        <begin position="129"/>
        <end position="154"/>
    </location>
</feature>
<keyword evidence="3" id="KW-1185">Reference proteome</keyword>
<dbReference type="SUPFAM" id="SSF158560">
    <property type="entry name" value="BH3980-like"/>
    <property type="match status" value="1"/>
</dbReference>
<dbReference type="RefSeq" id="WP_073278148.1">
    <property type="nucleotide sequence ID" value="NZ_FRAC01000018.1"/>
</dbReference>
<dbReference type="AlphaFoldDB" id="A0A1M6VU37"/>
<dbReference type="PANTHER" id="PTHR41307:SF1">
    <property type="entry name" value="MEMBRANE PROTEIN"/>
    <property type="match status" value="1"/>
</dbReference>
<feature type="transmembrane region" description="Helical" evidence="1">
    <location>
        <begin position="193"/>
        <end position="212"/>
    </location>
</feature>